<dbReference type="InterPro" id="IPR003996">
    <property type="entry name" value="RTX_toxin-activating_protC_bac"/>
</dbReference>
<comment type="subcellular location">
    <subcellularLocation>
        <location evidence="2">Cytoplasm</location>
    </subcellularLocation>
</comment>
<evidence type="ECO:0000313" key="6">
    <source>
        <dbReference type="Proteomes" id="UP000325785"/>
    </source>
</evidence>
<dbReference type="PATRIC" id="fig|540747.5.peg.687"/>
<keyword evidence="2" id="KW-0963">Cytoplasm</keyword>
<dbReference type="GO" id="GO:0005737">
    <property type="term" value="C:cytoplasm"/>
    <property type="evidence" value="ECO:0007669"/>
    <property type="project" value="UniProtKB-SubCell"/>
</dbReference>
<evidence type="ECO:0000313" key="5">
    <source>
        <dbReference type="Proteomes" id="UP000051401"/>
    </source>
</evidence>
<dbReference type="GO" id="GO:0016746">
    <property type="term" value="F:acyltransferase activity"/>
    <property type="evidence" value="ECO:0007669"/>
    <property type="project" value="UniProtKB-UniRule"/>
</dbReference>
<dbReference type="Proteomes" id="UP000051401">
    <property type="component" value="Unassembled WGS sequence"/>
</dbReference>
<dbReference type="OrthoDB" id="5431564at2"/>
<reference evidence="4 6" key="2">
    <citation type="submission" date="2018-08" db="EMBL/GenBank/DDBJ databases">
        <title>Genetic Globetrotter - A new plasmid hitch-hiking vast phylogenetic and geographic distances.</title>
        <authorList>
            <person name="Vollmers J."/>
            <person name="Petersen J."/>
        </authorList>
    </citation>
    <scope>NUCLEOTIDE SEQUENCE [LARGE SCALE GENOMIC DNA]</scope>
    <source>
        <strain evidence="4 6">DSM 26383</strain>
    </source>
</reference>
<dbReference type="EMBL" id="LAXI01000001">
    <property type="protein sequence ID" value="KRS19868.1"/>
    <property type="molecule type" value="Genomic_DNA"/>
</dbReference>
<evidence type="ECO:0000313" key="4">
    <source>
        <dbReference type="EMBL" id="QEW28759.1"/>
    </source>
</evidence>
<dbReference type="GO" id="GO:0009404">
    <property type="term" value="P:toxin metabolic process"/>
    <property type="evidence" value="ECO:0007669"/>
    <property type="project" value="UniProtKB-UniRule"/>
</dbReference>
<reference evidence="3 5" key="1">
    <citation type="submission" date="2015-04" db="EMBL/GenBank/DDBJ databases">
        <title>The draft genome sequence of Roseovarius indicus B108T.</title>
        <authorList>
            <person name="Li G."/>
            <person name="Lai Q."/>
            <person name="Shao Z."/>
            <person name="Yan P."/>
        </authorList>
    </citation>
    <scope>NUCLEOTIDE SEQUENCE [LARGE SCALE GENOMIC DNA]</scope>
    <source>
        <strain evidence="3 5">B108</strain>
    </source>
</reference>
<keyword evidence="2" id="KW-0204">Cytolysis</keyword>
<evidence type="ECO:0000313" key="3">
    <source>
        <dbReference type="EMBL" id="KRS19868.1"/>
    </source>
</evidence>
<dbReference type="STRING" id="540747.SAMN04488031_102904"/>
<dbReference type="RefSeq" id="WP_057813208.1">
    <property type="nucleotide sequence ID" value="NZ_CP031598.1"/>
</dbReference>
<dbReference type="EC" id="2.3.1.-" evidence="2"/>
<protein>
    <recommendedName>
        <fullName evidence="2">RTX toxin-activating lysine-acyltransferase</fullName>
        <ecNumber evidence="2">2.3.1.-</ecNumber>
    </recommendedName>
</protein>
<dbReference type="EMBL" id="CP031598">
    <property type="protein sequence ID" value="QEW28759.1"/>
    <property type="molecule type" value="Genomic_DNA"/>
</dbReference>
<dbReference type="Pfam" id="PF02794">
    <property type="entry name" value="HlyC"/>
    <property type="match status" value="1"/>
</dbReference>
<dbReference type="KEGG" id="rid:RIdsm_04598"/>
<keyword evidence="5" id="KW-1185">Reference proteome</keyword>
<keyword evidence="2 4" id="KW-0012">Acyltransferase</keyword>
<gene>
    <name evidence="4" type="primary">cyaC</name>
    <name evidence="4" type="ORF">RIdsm_04598</name>
    <name evidence="3" type="ORF">XM52_03340</name>
</gene>
<evidence type="ECO:0000256" key="2">
    <source>
        <dbReference type="RuleBase" id="RU368102"/>
    </source>
</evidence>
<dbReference type="AlphaFoldDB" id="A0A0T5PFR7"/>
<accession>A0A0T5PFR7</accession>
<name>A0A0T5PFR7_9RHOB</name>
<sequence>MNALTDARGHTLPDIEAPSPERLRAYGDMMFLAFRSPRHARMPVAQLRTYLEPPLLLGQFRLFRFDGVARGLYTWGWLDRDAERRLITGEDLRPEDWTSGDRLWITDIMAPYKGLTASMVRWIMQDGHFTDRDFHFRRVDDQNRTRRIVHIDFRRDTLSKVWSEQDFLDRPE</sequence>
<keyword evidence="2 4" id="KW-0808">Transferase</keyword>
<evidence type="ECO:0000256" key="1">
    <source>
        <dbReference type="ARBA" id="ARBA00005686"/>
    </source>
</evidence>
<dbReference type="GO" id="GO:0031640">
    <property type="term" value="P:killing of cells of another organism"/>
    <property type="evidence" value="ECO:0007669"/>
    <property type="project" value="UniProtKB-KW"/>
</dbReference>
<organism evidence="3 5">
    <name type="scientific">Roseovarius indicus</name>
    <dbReference type="NCBI Taxonomy" id="540747"/>
    <lineage>
        <taxon>Bacteria</taxon>
        <taxon>Pseudomonadati</taxon>
        <taxon>Pseudomonadota</taxon>
        <taxon>Alphaproteobacteria</taxon>
        <taxon>Rhodobacterales</taxon>
        <taxon>Roseobacteraceae</taxon>
        <taxon>Roseovarius</taxon>
    </lineage>
</organism>
<comment type="similarity">
    <text evidence="1 2">Belongs to the RTX toxin acyltransferase family.</text>
</comment>
<dbReference type="Proteomes" id="UP000325785">
    <property type="component" value="Chromosome"/>
</dbReference>
<proteinExistence type="inferred from homology"/>
<comment type="function">
    <text evidence="2">Involved in fatty acylation of protoxin at internal lysine residues, thereby converting it to the active toxin.</text>
</comment>